<gene>
    <name evidence="6" type="ORF">CASFOL_020223</name>
</gene>
<dbReference type="PANTHER" id="PTHR48046">
    <property type="entry name" value="UDP-GLYCOSYLTRANSFERASE 72E1"/>
    <property type="match status" value="1"/>
</dbReference>
<keyword evidence="7" id="KW-1185">Reference proteome</keyword>
<dbReference type="FunFam" id="3.40.50.2000:FF:000054">
    <property type="entry name" value="Glycosyltransferase"/>
    <property type="match status" value="1"/>
</dbReference>
<evidence type="ECO:0000313" key="7">
    <source>
        <dbReference type="Proteomes" id="UP001632038"/>
    </source>
</evidence>
<name>A0ABD3D086_9LAMI</name>
<dbReference type="AlphaFoldDB" id="A0ABD3D086"/>
<accession>A0ABD3D086</accession>
<dbReference type="Gene3D" id="3.40.50.2000">
    <property type="entry name" value="Glycogen Phosphorylase B"/>
    <property type="match status" value="2"/>
</dbReference>
<evidence type="ECO:0000256" key="3">
    <source>
        <dbReference type="ARBA" id="ARBA00022679"/>
    </source>
</evidence>
<dbReference type="EMBL" id="JAVIJP010000027">
    <property type="protein sequence ID" value="KAL3635676.1"/>
    <property type="molecule type" value="Genomic_DNA"/>
</dbReference>
<keyword evidence="2 4" id="KW-0328">Glycosyltransferase</keyword>
<dbReference type="SUPFAM" id="SSF53756">
    <property type="entry name" value="UDP-Glycosyltransferase/glycogen phosphorylase"/>
    <property type="match status" value="1"/>
</dbReference>
<proteinExistence type="inferred from homology"/>
<evidence type="ECO:0000256" key="1">
    <source>
        <dbReference type="ARBA" id="ARBA00009995"/>
    </source>
</evidence>
<keyword evidence="3 4" id="KW-0808">Transferase</keyword>
<dbReference type="InterPro" id="IPR002213">
    <property type="entry name" value="UDP_glucos_trans"/>
</dbReference>
<dbReference type="GO" id="GO:0016757">
    <property type="term" value="F:glycosyltransferase activity"/>
    <property type="evidence" value="ECO:0007669"/>
    <property type="project" value="UniProtKB-KW"/>
</dbReference>
<dbReference type="Proteomes" id="UP001632038">
    <property type="component" value="Unassembled WGS sequence"/>
</dbReference>
<dbReference type="PANTHER" id="PTHR48046:SF6">
    <property type="entry name" value="GLYCOSYLTRANSFERASE"/>
    <property type="match status" value="1"/>
</dbReference>
<dbReference type="EC" id="2.4.1.-" evidence="5"/>
<comment type="caution">
    <text evidence="6">The sequence shown here is derived from an EMBL/GenBank/DDBJ whole genome shotgun (WGS) entry which is preliminary data.</text>
</comment>
<evidence type="ECO:0000256" key="4">
    <source>
        <dbReference type="RuleBase" id="RU003718"/>
    </source>
</evidence>
<reference evidence="7" key="1">
    <citation type="journal article" date="2024" name="IScience">
        <title>Strigolactones Initiate the Formation of Haustorium-like Structures in Castilleja.</title>
        <authorList>
            <person name="Buerger M."/>
            <person name="Peterson D."/>
            <person name="Chory J."/>
        </authorList>
    </citation>
    <scope>NUCLEOTIDE SEQUENCE [LARGE SCALE GENOMIC DNA]</scope>
</reference>
<dbReference type="InterPro" id="IPR035595">
    <property type="entry name" value="UDP_glycos_trans_CS"/>
</dbReference>
<evidence type="ECO:0000256" key="2">
    <source>
        <dbReference type="ARBA" id="ARBA00022676"/>
    </source>
</evidence>
<dbReference type="PROSITE" id="PS00375">
    <property type="entry name" value="UDPGT"/>
    <property type="match status" value="1"/>
</dbReference>
<evidence type="ECO:0000313" key="6">
    <source>
        <dbReference type="EMBL" id="KAL3635676.1"/>
    </source>
</evidence>
<dbReference type="Pfam" id="PF00201">
    <property type="entry name" value="UDPGT"/>
    <property type="match status" value="1"/>
</dbReference>
<sequence>MPHIAIFPTPGMGHLIPLIELARKLLELHTNLIITFIIPHDGLPTKPQKSLLQSFPTMNSVFLPPPIDKDLPDSLIETRIMFSVIRSIPSLIEALHDLNRSTRLSAFIADLFGSHTFEAVKGLGIPFYIFYSCSAMVLSFSLYLSELDESCDCEYRDLPEKVKVPGCLPVLGSDLPDMVQDRKIQAYRGCVEMCKQYESSDGILINTFLDLELDAFKSFGLSKYPPVYPVGPLVRTGSTTKSSSDLCLKWLDKQPDRSVLFVSFGSGGTLSRHQLNELTAGLEMSKQRFLFVAKSPNDEIKNAAYFTGADDKSKIDDHFEYLSAGFLERTKEKGYVISQWAPQVEVLRHVAVGGFLSHCGWNSTLESIVNGVPLIAWPLFAEQRMNAVLLSEGMKVAMRVRENENGVVERDEISELARRLMEGDEGEEMRKRMSGFKDAAMKALSYDGSSIRALARVAEKWIG</sequence>
<dbReference type="CDD" id="cd03784">
    <property type="entry name" value="GT1_Gtf-like"/>
    <property type="match status" value="1"/>
</dbReference>
<organism evidence="6 7">
    <name type="scientific">Castilleja foliolosa</name>
    <dbReference type="NCBI Taxonomy" id="1961234"/>
    <lineage>
        <taxon>Eukaryota</taxon>
        <taxon>Viridiplantae</taxon>
        <taxon>Streptophyta</taxon>
        <taxon>Embryophyta</taxon>
        <taxon>Tracheophyta</taxon>
        <taxon>Spermatophyta</taxon>
        <taxon>Magnoliopsida</taxon>
        <taxon>eudicotyledons</taxon>
        <taxon>Gunneridae</taxon>
        <taxon>Pentapetalae</taxon>
        <taxon>asterids</taxon>
        <taxon>lamiids</taxon>
        <taxon>Lamiales</taxon>
        <taxon>Orobanchaceae</taxon>
        <taxon>Pedicularideae</taxon>
        <taxon>Castillejinae</taxon>
        <taxon>Castilleja</taxon>
    </lineage>
</organism>
<comment type="similarity">
    <text evidence="1 4">Belongs to the UDP-glycosyltransferase family.</text>
</comment>
<evidence type="ECO:0000256" key="5">
    <source>
        <dbReference type="RuleBase" id="RU362057"/>
    </source>
</evidence>
<protein>
    <recommendedName>
        <fullName evidence="5">Glycosyltransferase</fullName>
        <ecNumber evidence="5">2.4.1.-</ecNumber>
    </recommendedName>
</protein>
<dbReference type="FunFam" id="3.40.50.2000:FF:000051">
    <property type="entry name" value="Glycosyltransferase"/>
    <property type="match status" value="1"/>
</dbReference>